<dbReference type="SUPFAM" id="SSF53474">
    <property type="entry name" value="alpha/beta-Hydrolases"/>
    <property type="match status" value="1"/>
</dbReference>
<evidence type="ECO:0000313" key="7">
    <source>
        <dbReference type="EMBL" id="KAK7685750.1"/>
    </source>
</evidence>
<evidence type="ECO:0000256" key="1">
    <source>
        <dbReference type="ARBA" id="ARBA00023157"/>
    </source>
</evidence>
<evidence type="ECO:0000256" key="2">
    <source>
        <dbReference type="ARBA" id="ARBA00043996"/>
    </source>
</evidence>
<gene>
    <name evidence="7" type="ORF">QCA50_011096</name>
</gene>
<dbReference type="GO" id="GO:0006629">
    <property type="term" value="P:lipid metabolic process"/>
    <property type="evidence" value="ECO:0007669"/>
    <property type="project" value="InterPro"/>
</dbReference>
<dbReference type="Pfam" id="PF01764">
    <property type="entry name" value="Lipase_3"/>
    <property type="match status" value="1"/>
</dbReference>
<dbReference type="AlphaFoldDB" id="A0AAW0G9Q0"/>
<dbReference type="CDD" id="cd00519">
    <property type="entry name" value="Lipase_3"/>
    <property type="match status" value="1"/>
</dbReference>
<evidence type="ECO:0000256" key="3">
    <source>
        <dbReference type="ARBA" id="ARBA00047591"/>
    </source>
</evidence>
<keyword evidence="1" id="KW-1015">Disulfide bond</keyword>
<reference evidence="7 8" key="1">
    <citation type="submission" date="2022-09" db="EMBL/GenBank/DDBJ databases">
        <authorList>
            <person name="Palmer J.M."/>
        </authorList>
    </citation>
    <scope>NUCLEOTIDE SEQUENCE [LARGE SCALE GENOMIC DNA]</scope>
    <source>
        <strain evidence="7 8">DSM 7382</strain>
    </source>
</reference>
<dbReference type="PANTHER" id="PTHR45856:SF25">
    <property type="entry name" value="FUNGAL LIPASE-LIKE DOMAIN-CONTAINING PROTEIN"/>
    <property type="match status" value="1"/>
</dbReference>
<accession>A0AAW0G9Q0</accession>
<keyword evidence="8" id="KW-1185">Reference proteome</keyword>
<evidence type="ECO:0000259" key="6">
    <source>
        <dbReference type="Pfam" id="PF01764"/>
    </source>
</evidence>
<feature type="signal peptide" evidence="5">
    <location>
        <begin position="1"/>
        <end position="21"/>
    </location>
</feature>
<dbReference type="InterPro" id="IPR051218">
    <property type="entry name" value="Sec_MonoDiacylglyc_Lipase"/>
</dbReference>
<feature type="chain" id="PRO_5043821925" description="Fungal lipase-type domain-containing protein" evidence="5">
    <location>
        <begin position="22"/>
        <end position="303"/>
    </location>
</feature>
<dbReference type="InterPro" id="IPR002921">
    <property type="entry name" value="Fungal_lipase-type"/>
</dbReference>
<protein>
    <recommendedName>
        <fullName evidence="6">Fungal lipase-type domain-containing protein</fullName>
    </recommendedName>
</protein>
<name>A0AAW0G9Q0_9APHY</name>
<comment type="catalytic activity">
    <reaction evidence="4">
        <text>a monoacylglycerol + H2O = glycerol + a fatty acid + H(+)</text>
        <dbReference type="Rhea" id="RHEA:15245"/>
        <dbReference type="ChEBI" id="CHEBI:15377"/>
        <dbReference type="ChEBI" id="CHEBI:15378"/>
        <dbReference type="ChEBI" id="CHEBI:17408"/>
        <dbReference type="ChEBI" id="CHEBI:17754"/>
        <dbReference type="ChEBI" id="CHEBI:28868"/>
    </reaction>
</comment>
<proteinExistence type="inferred from homology"/>
<evidence type="ECO:0000256" key="5">
    <source>
        <dbReference type="SAM" id="SignalP"/>
    </source>
</evidence>
<comment type="similarity">
    <text evidence="2">Belongs to the AB hydrolase superfamily. Lipase family. Class 3 subfamily.</text>
</comment>
<dbReference type="EMBL" id="JASBNA010000019">
    <property type="protein sequence ID" value="KAK7685750.1"/>
    <property type="molecule type" value="Genomic_DNA"/>
</dbReference>
<organism evidence="7 8">
    <name type="scientific">Cerrena zonata</name>
    <dbReference type="NCBI Taxonomy" id="2478898"/>
    <lineage>
        <taxon>Eukaryota</taxon>
        <taxon>Fungi</taxon>
        <taxon>Dikarya</taxon>
        <taxon>Basidiomycota</taxon>
        <taxon>Agaricomycotina</taxon>
        <taxon>Agaricomycetes</taxon>
        <taxon>Polyporales</taxon>
        <taxon>Cerrenaceae</taxon>
        <taxon>Cerrena</taxon>
    </lineage>
</organism>
<dbReference type="Gene3D" id="3.40.50.1820">
    <property type="entry name" value="alpha/beta hydrolase"/>
    <property type="match status" value="1"/>
</dbReference>
<sequence>MTSSLFYLVQTFLALIVSVQALPTPELESRQAITTLSTAQIAAFKPFTLYASTGYCKPAQTANWTCGANCNANPTFQPVASGGDGDVTQFWYVGFDPTLKTVIVSHQGTDTSKLLPLLTDIDIIQEPLDSSLFPGIGSSVKVHSGFRGAQSRAARPVLAAVQTALSRFNATQVTITGHSLGGAIALLDAVYLPLHLPATVTFKTFTYGMPRVGNQAFADYVDAHVTSLSHVNNKKDVVPILPGRFLGFHHPSGEVHITESNAWDACPGQDNTNSQCIIGTVPNIFEGDESDHDGPYDGVLMGC</sequence>
<dbReference type="PANTHER" id="PTHR45856">
    <property type="entry name" value="ALPHA/BETA-HYDROLASES SUPERFAMILY PROTEIN"/>
    <property type="match status" value="1"/>
</dbReference>
<keyword evidence="5" id="KW-0732">Signal</keyword>
<dbReference type="InterPro" id="IPR029058">
    <property type="entry name" value="AB_hydrolase_fold"/>
</dbReference>
<comment type="caution">
    <text evidence="7">The sequence shown here is derived from an EMBL/GenBank/DDBJ whole genome shotgun (WGS) entry which is preliminary data.</text>
</comment>
<dbReference type="Proteomes" id="UP001385951">
    <property type="component" value="Unassembled WGS sequence"/>
</dbReference>
<evidence type="ECO:0000256" key="4">
    <source>
        <dbReference type="ARBA" id="ARBA00048461"/>
    </source>
</evidence>
<comment type="catalytic activity">
    <reaction evidence="3">
        <text>a diacylglycerol + H2O = a monoacylglycerol + a fatty acid + H(+)</text>
        <dbReference type="Rhea" id="RHEA:32731"/>
        <dbReference type="ChEBI" id="CHEBI:15377"/>
        <dbReference type="ChEBI" id="CHEBI:15378"/>
        <dbReference type="ChEBI" id="CHEBI:17408"/>
        <dbReference type="ChEBI" id="CHEBI:18035"/>
        <dbReference type="ChEBI" id="CHEBI:28868"/>
    </reaction>
</comment>
<evidence type="ECO:0000313" key="8">
    <source>
        <dbReference type="Proteomes" id="UP001385951"/>
    </source>
</evidence>
<feature type="domain" description="Fungal lipase-type" evidence="6">
    <location>
        <begin position="104"/>
        <end position="244"/>
    </location>
</feature>